<name>A0A4V3IU31_9MICO</name>
<dbReference type="InterPro" id="IPR005583">
    <property type="entry name" value="YaaA"/>
</dbReference>
<organism evidence="1 2">
    <name type="scientific">Cryobacterium gelidum</name>
    <dbReference type="NCBI Taxonomy" id="1259164"/>
    <lineage>
        <taxon>Bacteria</taxon>
        <taxon>Bacillati</taxon>
        <taxon>Actinomycetota</taxon>
        <taxon>Actinomycetes</taxon>
        <taxon>Micrococcales</taxon>
        <taxon>Microbacteriaceae</taxon>
        <taxon>Cryobacterium</taxon>
    </lineage>
</organism>
<dbReference type="GO" id="GO:0005829">
    <property type="term" value="C:cytosol"/>
    <property type="evidence" value="ECO:0007669"/>
    <property type="project" value="TreeGrafter"/>
</dbReference>
<keyword evidence="2" id="KW-1185">Reference proteome</keyword>
<comment type="caution">
    <text evidence="1">The sequence shown here is derived from an EMBL/GenBank/DDBJ whole genome shotgun (WGS) entry which is preliminary data.</text>
</comment>
<dbReference type="PANTHER" id="PTHR30283">
    <property type="entry name" value="PEROXIDE STRESS RESPONSE PROTEIN YAAA"/>
    <property type="match status" value="1"/>
</dbReference>
<evidence type="ECO:0000313" key="2">
    <source>
        <dbReference type="Proteomes" id="UP000297983"/>
    </source>
</evidence>
<dbReference type="PANTHER" id="PTHR30283:SF4">
    <property type="entry name" value="PEROXIDE STRESS RESISTANCE PROTEIN YAAA"/>
    <property type="match status" value="1"/>
</dbReference>
<accession>A0A4V3IU31</accession>
<dbReference type="GO" id="GO:0033194">
    <property type="term" value="P:response to hydroperoxide"/>
    <property type="evidence" value="ECO:0007669"/>
    <property type="project" value="TreeGrafter"/>
</dbReference>
<evidence type="ECO:0000313" key="1">
    <source>
        <dbReference type="EMBL" id="TFD69952.1"/>
    </source>
</evidence>
<reference evidence="1 2" key="1">
    <citation type="submission" date="2019-03" db="EMBL/GenBank/DDBJ databases">
        <title>Genomics of glacier-inhabiting Cryobacterium strains.</title>
        <authorList>
            <person name="Liu Q."/>
            <person name="Xin Y.-H."/>
        </authorList>
    </citation>
    <scope>NUCLEOTIDE SEQUENCE [LARGE SCALE GENOMIC DNA]</scope>
    <source>
        <strain evidence="1 2">Hz16</strain>
    </source>
</reference>
<gene>
    <name evidence="1" type="primary">yaaA</name>
    <name evidence="1" type="ORF">E3T50_11740</name>
</gene>
<dbReference type="Pfam" id="PF03883">
    <property type="entry name" value="H2O2_YaaD"/>
    <property type="match status" value="1"/>
</dbReference>
<protein>
    <submittedName>
        <fullName evidence="1">Peroxide stress protein YaaA</fullName>
    </submittedName>
</protein>
<dbReference type="AlphaFoldDB" id="A0A4V3IU31"/>
<dbReference type="RefSeq" id="WP_134552075.1">
    <property type="nucleotide sequence ID" value="NZ_SOHL01000020.1"/>
</dbReference>
<sequence>MLILLPPSETKRSGGEAVPLNWSLLAYPSLNVKRRVLARALVALARHPEAARAALKLGRTQLFEIDRNRELLSSPTLAVIDRYTGVLFDGLDAGTLSAAQRDFAHVHLVVHSALLGPLAALDPIPAYRLSHDSRVPNVTVANHTLKQHWSADIQKLLGQTGELLLDLRSEAYVALGARPVRPESFYLRVVADGGDGQKRALNHFNKKSKGEFTRVLLEHEHDFASAAELIDWAGSVGIRLEHGAPGELELVVEQHFASAGRAASSTIYTGVKLGA</sequence>
<dbReference type="Proteomes" id="UP000297983">
    <property type="component" value="Unassembled WGS sequence"/>
</dbReference>
<dbReference type="EMBL" id="SOHL01000020">
    <property type="protein sequence ID" value="TFD69952.1"/>
    <property type="molecule type" value="Genomic_DNA"/>
</dbReference>
<proteinExistence type="predicted"/>